<accession>A0A2Z5N3S9</accession>
<dbReference type="Proteomes" id="UP000253104">
    <property type="component" value="Chromosome mHSR5_B"/>
</dbReference>
<sequence>MQNDAKRVASASAAMRNRTVWRADAVRMMAIGLGVAFAMSNAMAAGQAATDGIVRFTGALVDLYDVTFDAPSGAVVEGWEATGSGAAATLRFDAHGRRLPGAHVALVGPDGTPFAPAAGAGVRATWRDAHDDRSVPLVSGRAYRVGPYGGVMTVAADDATGAAAPVVIRIRHP</sequence>
<evidence type="ECO:0000313" key="2">
    <source>
        <dbReference type="EMBL" id="AXF24205.1"/>
    </source>
</evidence>
<gene>
    <name evidence="2" type="ORF">CUJ89_28220</name>
</gene>
<feature type="signal peptide" evidence="1">
    <location>
        <begin position="1"/>
        <end position="44"/>
    </location>
</feature>
<feature type="chain" id="PRO_5016319256" evidence="1">
    <location>
        <begin position="45"/>
        <end position="173"/>
    </location>
</feature>
<name>A0A2Z5N3S9_BURPY</name>
<dbReference type="RefSeq" id="WP_114180586.1">
    <property type="nucleotide sequence ID" value="NZ_CP024903.1"/>
</dbReference>
<dbReference type="AlphaFoldDB" id="A0A2Z5N3S9"/>
<reference evidence="2 3" key="1">
    <citation type="journal article" date="2018" name="ISME J.">
        <title>Involvement of Burkholderiaceae and sulfurous volatiles in disease-suppressive soils.</title>
        <authorList>
            <person name="Carrion V.J."/>
            <person name="Cordovez V."/>
            <person name="Tyc O."/>
            <person name="Etalo D.W."/>
            <person name="de Bruijn I."/>
            <person name="de Jager V.C."/>
            <person name="Medema M.H."/>
            <person name="Eberl L."/>
            <person name="Raaijmakers J.M."/>
        </authorList>
    </citation>
    <scope>NUCLEOTIDE SEQUENCE [LARGE SCALE GENOMIC DNA]</scope>
    <source>
        <strain evidence="3">mHSR5</strain>
    </source>
</reference>
<keyword evidence="1" id="KW-0732">Signal</keyword>
<evidence type="ECO:0000256" key="1">
    <source>
        <dbReference type="SAM" id="SignalP"/>
    </source>
</evidence>
<dbReference type="OrthoDB" id="9032855at2"/>
<proteinExistence type="predicted"/>
<protein>
    <submittedName>
        <fullName evidence="2">Thioesterase</fullName>
    </submittedName>
</protein>
<organism evidence="2 3">
    <name type="scientific">Burkholderia pyrrocinia</name>
    <name type="common">Pseudomonas pyrrocinia</name>
    <dbReference type="NCBI Taxonomy" id="60550"/>
    <lineage>
        <taxon>Bacteria</taxon>
        <taxon>Pseudomonadati</taxon>
        <taxon>Pseudomonadota</taxon>
        <taxon>Betaproteobacteria</taxon>
        <taxon>Burkholderiales</taxon>
        <taxon>Burkholderiaceae</taxon>
        <taxon>Burkholderia</taxon>
        <taxon>Burkholderia cepacia complex</taxon>
    </lineage>
</organism>
<evidence type="ECO:0000313" key="3">
    <source>
        <dbReference type="Proteomes" id="UP000253104"/>
    </source>
</evidence>
<dbReference type="EMBL" id="CP024903">
    <property type="protein sequence ID" value="AXF24205.1"/>
    <property type="molecule type" value="Genomic_DNA"/>
</dbReference>